<reference evidence="3" key="1">
    <citation type="journal article" date="2010" name="Nat. Biotechnol.">
        <title>Draft genome sequence of the oilseed species Ricinus communis.</title>
        <authorList>
            <person name="Chan A.P."/>
            <person name="Crabtree J."/>
            <person name="Zhao Q."/>
            <person name="Lorenzi H."/>
            <person name="Orvis J."/>
            <person name="Puiu D."/>
            <person name="Melake-Berhan A."/>
            <person name="Jones K.M."/>
            <person name="Redman J."/>
            <person name="Chen G."/>
            <person name="Cahoon E.B."/>
            <person name="Gedil M."/>
            <person name="Stanke M."/>
            <person name="Haas B.J."/>
            <person name="Wortman J.R."/>
            <person name="Fraser-Liggett C.M."/>
            <person name="Ravel J."/>
            <person name="Rabinowicz P.D."/>
        </authorList>
    </citation>
    <scope>NUCLEOTIDE SEQUENCE [LARGE SCALE GENOMIC DNA]</scope>
    <source>
        <strain evidence="3">cv. Hale</strain>
    </source>
</reference>
<accession>B9TQE2</accession>
<dbReference type="InParanoid" id="B9TQE2"/>
<evidence type="ECO:0000256" key="1">
    <source>
        <dbReference type="SAM" id="MobiDB-lite"/>
    </source>
</evidence>
<organism evidence="2 3">
    <name type="scientific">Ricinus communis</name>
    <name type="common">Castor bean</name>
    <dbReference type="NCBI Taxonomy" id="3988"/>
    <lineage>
        <taxon>Eukaryota</taxon>
        <taxon>Viridiplantae</taxon>
        <taxon>Streptophyta</taxon>
        <taxon>Embryophyta</taxon>
        <taxon>Tracheophyta</taxon>
        <taxon>Spermatophyta</taxon>
        <taxon>Magnoliopsida</taxon>
        <taxon>eudicotyledons</taxon>
        <taxon>Gunneridae</taxon>
        <taxon>Pentapetalae</taxon>
        <taxon>rosids</taxon>
        <taxon>fabids</taxon>
        <taxon>Malpighiales</taxon>
        <taxon>Euphorbiaceae</taxon>
        <taxon>Acalyphoideae</taxon>
        <taxon>Acalypheae</taxon>
        <taxon>Ricinus</taxon>
    </lineage>
</organism>
<gene>
    <name evidence="2" type="ORF">RCOM_1993190</name>
</gene>
<evidence type="ECO:0000313" key="2">
    <source>
        <dbReference type="EMBL" id="EEF21922.1"/>
    </source>
</evidence>
<evidence type="ECO:0000313" key="3">
    <source>
        <dbReference type="Proteomes" id="UP000008311"/>
    </source>
</evidence>
<feature type="compositionally biased region" description="Basic residues" evidence="1">
    <location>
        <begin position="96"/>
        <end position="110"/>
    </location>
</feature>
<proteinExistence type="predicted"/>
<dbReference type="AlphaFoldDB" id="B9TQE2"/>
<dbReference type="Proteomes" id="UP000008311">
    <property type="component" value="Unassembled WGS sequence"/>
</dbReference>
<feature type="non-terminal residue" evidence="2">
    <location>
        <position position="1"/>
    </location>
</feature>
<sequence length="110" mass="12694">ERHIPFESLGGRPQHRALAHYASRANIDLCQITSDDSVMIHQALSVDFKLEAGKGDINGQLLKNQLRAASWPHFRMKRRKYEQQQSIQVKANVQGRRQRRDRLHRGGVVD</sequence>
<name>B9TQE2_RICCO</name>
<dbReference type="EMBL" id="EQ998638">
    <property type="protein sequence ID" value="EEF21922.1"/>
    <property type="molecule type" value="Genomic_DNA"/>
</dbReference>
<feature type="region of interest" description="Disordered" evidence="1">
    <location>
        <begin position="80"/>
        <end position="110"/>
    </location>
</feature>
<protein>
    <submittedName>
        <fullName evidence="2">Uncharacterized protein</fullName>
    </submittedName>
</protein>
<keyword evidence="3" id="KW-1185">Reference proteome</keyword>